<organism evidence="1 2">
    <name type="scientific">Dreissena polymorpha</name>
    <name type="common">Zebra mussel</name>
    <name type="synonym">Mytilus polymorpha</name>
    <dbReference type="NCBI Taxonomy" id="45954"/>
    <lineage>
        <taxon>Eukaryota</taxon>
        <taxon>Metazoa</taxon>
        <taxon>Spiralia</taxon>
        <taxon>Lophotrochozoa</taxon>
        <taxon>Mollusca</taxon>
        <taxon>Bivalvia</taxon>
        <taxon>Autobranchia</taxon>
        <taxon>Heteroconchia</taxon>
        <taxon>Euheterodonta</taxon>
        <taxon>Imparidentia</taxon>
        <taxon>Neoheterodontei</taxon>
        <taxon>Myida</taxon>
        <taxon>Dreissenoidea</taxon>
        <taxon>Dreissenidae</taxon>
        <taxon>Dreissena</taxon>
    </lineage>
</organism>
<accession>A0A9D4HEG7</accession>
<name>A0A9D4HEG7_DREPO</name>
<reference evidence="1" key="1">
    <citation type="journal article" date="2019" name="bioRxiv">
        <title>The Genome of the Zebra Mussel, Dreissena polymorpha: A Resource for Invasive Species Research.</title>
        <authorList>
            <person name="McCartney M.A."/>
            <person name="Auch B."/>
            <person name="Kono T."/>
            <person name="Mallez S."/>
            <person name="Zhang Y."/>
            <person name="Obille A."/>
            <person name="Becker A."/>
            <person name="Abrahante J.E."/>
            <person name="Garbe J."/>
            <person name="Badalamenti J.P."/>
            <person name="Herman A."/>
            <person name="Mangelson H."/>
            <person name="Liachko I."/>
            <person name="Sullivan S."/>
            <person name="Sone E.D."/>
            <person name="Koren S."/>
            <person name="Silverstein K.A.T."/>
            <person name="Beckman K.B."/>
            <person name="Gohl D.M."/>
        </authorList>
    </citation>
    <scope>NUCLEOTIDE SEQUENCE</scope>
    <source>
        <strain evidence="1">Duluth1</strain>
        <tissue evidence="1">Whole animal</tissue>
    </source>
</reference>
<comment type="caution">
    <text evidence="1">The sequence shown here is derived from an EMBL/GenBank/DDBJ whole genome shotgun (WGS) entry which is preliminary data.</text>
</comment>
<keyword evidence="2" id="KW-1185">Reference proteome</keyword>
<evidence type="ECO:0000313" key="1">
    <source>
        <dbReference type="EMBL" id="KAH3716297.1"/>
    </source>
</evidence>
<gene>
    <name evidence="1" type="ORF">DPMN_059016</name>
</gene>
<sequence length="57" mass="6444">MIQRLLVPWILVLKAGYLRHPTLKGSRGCSCRGVNSRLRAVRHVVWFYSPGPGGNRI</sequence>
<reference evidence="1" key="2">
    <citation type="submission" date="2020-11" db="EMBL/GenBank/DDBJ databases">
        <authorList>
            <person name="McCartney M.A."/>
            <person name="Auch B."/>
            <person name="Kono T."/>
            <person name="Mallez S."/>
            <person name="Becker A."/>
            <person name="Gohl D.M."/>
            <person name="Silverstein K.A.T."/>
            <person name="Koren S."/>
            <person name="Bechman K.B."/>
            <person name="Herman A."/>
            <person name="Abrahante J.E."/>
            <person name="Garbe J."/>
        </authorList>
    </citation>
    <scope>NUCLEOTIDE SEQUENCE</scope>
    <source>
        <strain evidence="1">Duluth1</strain>
        <tissue evidence="1">Whole animal</tissue>
    </source>
</reference>
<evidence type="ECO:0000313" key="2">
    <source>
        <dbReference type="Proteomes" id="UP000828390"/>
    </source>
</evidence>
<dbReference type="EMBL" id="JAIWYP010000013">
    <property type="protein sequence ID" value="KAH3716297.1"/>
    <property type="molecule type" value="Genomic_DNA"/>
</dbReference>
<proteinExistence type="predicted"/>
<dbReference type="AlphaFoldDB" id="A0A9D4HEG7"/>
<protein>
    <submittedName>
        <fullName evidence="1">Uncharacterized protein</fullName>
    </submittedName>
</protein>
<dbReference type="Proteomes" id="UP000828390">
    <property type="component" value="Unassembled WGS sequence"/>
</dbReference>